<feature type="signal peptide" evidence="2">
    <location>
        <begin position="1"/>
        <end position="16"/>
    </location>
</feature>
<feature type="domain" description="VWFA" evidence="3">
    <location>
        <begin position="50"/>
        <end position="160"/>
    </location>
</feature>
<accession>A0ABQ9P1Z1</accession>
<dbReference type="Pfam" id="PF13519">
    <property type="entry name" value="VWA_2"/>
    <property type="match status" value="1"/>
</dbReference>
<evidence type="ECO:0000313" key="5">
    <source>
        <dbReference type="Proteomes" id="UP001172684"/>
    </source>
</evidence>
<feature type="chain" id="PRO_5047166829" description="VWFA domain-containing protein" evidence="2">
    <location>
        <begin position="17"/>
        <end position="410"/>
    </location>
</feature>
<dbReference type="CDD" id="cd00198">
    <property type="entry name" value="vWFA"/>
    <property type="match status" value="1"/>
</dbReference>
<keyword evidence="2" id="KW-0732">Signal</keyword>
<comment type="caution">
    <text evidence="4">The sequence shown here is derived from an EMBL/GenBank/DDBJ whole genome shotgun (WGS) entry which is preliminary data.</text>
</comment>
<evidence type="ECO:0000313" key="4">
    <source>
        <dbReference type="EMBL" id="KAJ9667564.1"/>
    </source>
</evidence>
<gene>
    <name evidence="4" type="ORF">H2201_002433</name>
</gene>
<dbReference type="InterPro" id="IPR036465">
    <property type="entry name" value="vWFA_dom_sf"/>
</dbReference>
<evidence type="ECO:0000259" key="3">
    <source>
        <dbReference type="Pfam" id="PF13519"/>
    </source>
</evidence>
<feature type="region of interest" description="Disordered" evidence="1">
    <location>
        <begin position="353"/>
        <end position="375"/>
    </location>
</feature>
<dbReference type="Proteomes" id="UP001172684">
    <property type="component" value="Unassembled WGS sequence"/>
</dbReference>
<dbReference type="SUPFAM" id="SSF53300">
    <property type="entry name" value="vWA-like"/>
    <property type="match status" value="1"/>
</dbReference>
<keyword evidence="5" id="KW-1185">Reference proteome</keyword>
<protein>
    <recommendedName>
        <fullName evidence="3">VWFA domain-containing protein</fullName>
    </recommendedName>
</protein>
<evidence type="ECO:0000256" key="1">
    <source>
        <dbReference type="SAM" id="MobiDB-lite"/>
    </source>
</evidence>
<reference evidence="4" key="1">
    <citation type="submission" date="2022-10" db="EMBL/GenBank/DDBJ databases">
        <title>Culturing micro-colonial fungi from biological soil crusts in the Mojave desert and describing Neophaeococcomyces mojavensis, and introducing the new genera and species Taxawa tesnikishii.</title>
        <authorList>
            <person name="Kurbessoian T."/>
            <person name="Stajich J.E."/>
        </authorList>
    </citation>
    <scope>NUCLEOTIDE SEQUENCE</scope>
    <source>
        <strain evidence="4">TK_1</strain>
    </source>
</reference>
<name>A0ABQ9P1Z1_9PEZI</name>
<sequence length="410" mass="40996">MKLATAALLLASTAAADVLKRPYLAPRQATSNAPACPNLSISGNGGRKIAIVVDTSGSNSWTDPSDLRVVAARTLNDALVSNAEAAASGTQADLVTVVDFDGSAAVIYELGDPAGAIPFDLLDSSGSTYIASGVEAAVAELTKGSDTTAGRTGIVVLTDGSDSYSEELVQALNNATAQGIRVSFGFLPEDSSAATDPDVQAAILRTGGKYAIFSSAESQQSFVNLVLANGLTNGLTSSNTSSTLVSGLSITAFVSANGPNEFVYNAQAGEALSFNLTSITAGTLDATLTDASGAELKTASTDTNTTFTVDVPSAGELVLSVTASNTSTAALFQVGVSSSLGISNCILTPGNTTVPSNTTAPGNRTNTTVPSSTVSRPAQYTGGAVAMAGSQGLATAAFATLSFALAAFLV</sequence>
<dbReference type="Gene3D" id="3.40.50.410">
    <property type="entry name" value="von Willebrand factor, type A domain"/>
    <property type="match status" value="1"/>
</dbReference>
<proteinExistence type="predicted"/>
<organism evidence="4 5">
    <name type="scientific">Coniosporium apollinis</name>
    <dbReference type="NCBI Taxonomy" id="61459"/>
    <lineage>
        <taxon>Eukaryota</taxon>
        <taxon>Fungi</taxon>
        <taxon>Dikarya</taxon>
        <taxon>Ascomycota</taxon>
        <taxon>Pezizomycotina</taxon>
        <taxon>Dothideomycetes</taxon>
        <taxon>Dothideomycetes incertae sedis</taxon>
        <taxon>Coniosporium</taxon>
    </lineage>
</organism>
<dbReference type="Gene3D" id="2.60.120.380">
    <property type="match status" value="1"/>
</dbReference>
<evidence type="ECO:0000256" key="2">
    <source>
        <dbReference type="SAM" id="SignalP"/>
    </source>
</evidence>
<dbReference type="EMBL" id="JAPDRL010000012">
    <property type="protein sequence ID" value="KAJ9667564.1"/>
    <property type="molecule type" value="Genomic_DNA"/>
</dbReference>
<dbReference type="InterPro" id="IPR002035">
    <property type="entry name" value="VWF_A"/>
</dbReference>